<feature type="domain" description="Neutral/alkaline non-lysosomal ceramidase N-terminal" evidence="1">
    <location>
        <begin position="7"/>
        <end position="245"/>
    </location>
</feature>
<proteinExistence type="predicted"/>
<sequence>MNTHALLLGTAKVDITPNKPVPLTGFATRNNAKFTAIDSRLYAKLFYFREFGETGSSFLSLVVCADLLNWDQRLADRLRDNIAVKWDIPKSAVILTATHNHSGPATMFGIGIGDPDPEYIDLLEHAVLDGVGYAQSNAEPVRLDKGAGVCPISVNRRSKVNGEYVIAPNFEGIADKELNVIRFSNFEGETKAIWLHYACHPVNSRENIVSSEFSGHACETIERTIGGNVVVAFLQGTCGEINPNSDSGSSGIQATREIGDRMTRTALSLLDTAMEPLNAVSLECERSTAELPYRHVPSEEELERIENSGTELERNWAAFMRAHPERLKPSATFEIVKLSLADRLSLLFMNGELVIRYGLFAKQISDGTVLPVGYSHGMIGYVTTKTQLEEGGYEPVESTLYLGLPSPFDHITESIVLDSIQSSLAREAD</sequence>
<organism evidence="2 3">
    <name type="scientific">Paenibacillus solisilvae</name>
    <dbReference type="NCBI Taxonomy" id="2486751"/>
    <lineage>
        <taxon>Bacteria</taxon>
        <taxon>Bacillati</taxon>
        <taxon>Bacillota</taxon>
        <taxon>Bacilli</taxon>
        <taxon>Bacillales</taxon>
        <taxon>Paenibacillaceae</taxon>
        <taxon>Paenibacillus</taxon>
    </lineage>
</organism>
<evidence type="ECO:0000313" key="3">
    <source>
        <dbReference type="Proteomes" id="UP001596047"/>
    </source>
</evidence>
<evidence type="ECO:0000313" key="2">
    <source>
        <dbReference type="EMBL" id="MFC5652272.1"/>
    </source>
</evidence>
<name>A0ABW0W276_9BACL</name>
<keyword evidence="3" id="KW-1185">Reference proteome</keyword>
<dbReference type="RefSeq" id="WP_379190909.1">
    <property type="nucleotide sequence ID" value="NZ_JBHSOW010000094.1"/>
</dbReference>
<evidence type="ECO:0000259" key="1">
    <source>
        <dbReference type="Pfam" id="PF04734"/>
    </source>
</evidence>
<accession>A0ABW0W276</accession>
<gene>
    <name evidence="2" type="ORF">ACFPYJ_24790</name>
</gene>
<reference evidence="3" key="1">
    <citation type="journal article" date="2019" name="Int. J. Syst. Evol. Microbiol.">
        <title>The Global Catalogue of Microorganisms (GCM) 10K type strain sequencing project: providing services to taxonomists for standard genome sequencing and annotation.</title>
        <authorList>
            <consortium name="The Broad Institute Genomics Platform"/>
            <consortium name="The Broad Institute Genome Sequencing Center for Infectious Disease"/>
            <person name="Wu L."/>
            <person name="Ma J."/>
        </authorList>
    </citation>
    <scope>NUCLEOTIDE SEQUENCE [LARGE SCALE GENOMIC DNA]</scope>
    <source>
        <strain evidence="3">CGMCC 1.3240</strain>
    </source>
</reference>
<dbReference type="InterPro" id="IPR031329">
    <property type="entry name" value="NEUT/ALK_ceramidase_N"/>
</dbReference>
<dbReference type="Pfam" id="PF04734">
    <property type="entry name" value="Ceramidase_alk"/>
    <property type="match status" value="1"/>
</dbReference>
<comment type="caution">
    <text evidence="2">The sequence shown here is derived from an EMBL/GenBank/DDBJ whole genome shotgun (WGS) entry which is preliminary data.</text>
</comment>
<dbReference type="EMBL" id="JBHSOW010000094">
    <property type="protein sequence ID" value="MFC5652272.1"/>
    <property type="molecule type" value="Genomic_DNA"/>
</dbReference>
<dbReference type="Proteomes" id="UP001596047">
    <property type="component" value="Unassembled WGS sequence"/>
</dbReference>
<protein>
    <submittedName>
        <fullName evidence="2">Neutral/alkaline non-lysosomal ceramidase N-terminal domain-containing protein</fullName>
    </submittedName>
</protein>